<dbReference type="InterPro" id="IPR013022">
    <property type="entry name" value="Xyl_isomerase-like_TIM-brl"/>
</dbReference>
<dbReference type="PANTHER" id="PTHR12110">
    <property type="entry name" value="HYDROXYPYRUVATE ISOMERASE"/>
    <property type="match status" value="1"/>
</dbReference>
<dbReference type="SUPFAM" id="SSF51658">
    <property type="entry name" value="Xylose isomerase-like"/>
    <property type="match status" value="1"/>
</dbReference>
<reference evidence="2 3" key="1">
    <citation type="submission" date="2023-03" db="EMBL/GenBank/DDBJ databases">
        <title>NovoSphingobium album sp. nov. isolated from polycyclic aromatic hydrocarbons- and heavy-metal polluted soil.</title>
        <authorList>
            <person name="Liu Z."/>
            <person name="Wang K."/>
        </authorList>
    </citation>
    <scope>NUCLEOTIDE SEQUENCE [LARGE SCALE GENOMIC DNA]</scope>
    <source>
        <strain evidence="2 3">H3SJ31-1</strain>
    </source>
</reference>
<evidence type="ECO:0000313" key="2">
    <source>
        <dbReference type="EMBL" id="MDE8654141.1"/>
    </source>
</evidence>
<dbReference type="Gene3D" id="3.20.20.150">
    <property type="entry name" value="Divalent-metal-dependent TIM barrel enzymes"/>
    <property type="match status" value="1"/>
</dbReference>
<accession>A0ABT5WWA9</accession>
<dbReference type="InterPro" id="IPR050312">
    <property type="entry name" value="IolE/XylAMocC-like"/>
</dbReference>
<dbReference type="PANTHER" id="PTHR12110:SF48">
    <property type="entry name" value="BLL3656 PROTEIN"/>
    <property type="match status" value="1"/>
</dbReference>
<dbReference type="InterPro" id="IPR036237">
    <property type="entry name" value="Xyl_isomerase-like_sf"/>
</dbReference>
<sequence>MNRIGIERLCVFGMPPVDFIRLAAALGGAGVGIGFTPINAYNPHGYPDWSLRDDPALRRETRAALADSGVAITLLEGFAVVPDKDVRDQERDLDLAAELGAERINLVSMDRDRERTGAGFAVLTEMAAARGIKVSTEIGTGPLRTLDRVLAVLDAVAHPNLTLLIDTMHFFRFGSSLETLAGLPAETIGYVQLCDVPLVSPFESYLDEAFHDRLVPGEGELPLAELLALVPPDVVISVEVPRRAAAQAGAGPAARIAPCVDAARAMLASLAGR</sequence>
<dbReference type="Pfam" id="PF01261">
    <property type="entry name" value="AP_endonuc_2"/>
    <property type="match status" value="1"/>
</dbReference>
<comment type="caution">
    <text evidence="2">The sequence shown here is derived from an EMBL/GenBank/DDBJ whole genome shotgun (WGS) entry which is preliminary data.</text>
</comment>
<dbReference type="EMBL" id="JARESE010000073">
    <property type="protein sequence ID" value="MDE8654141.1"/>
    <property type="molecule type" value="Genomic_DNA"/>
</dbReference>
<dbReference type="Proteomes" id="UP001216253">
    <property type="component" value="Unassembled WGS sequence"/>
</dbReference>
<proteinExistence type="predicted"/>
<name>A0ABT5WWA9_9SPHN</name>
<evidence type="ECO:0000313" key="3">
    <source>
        <dbReference type="Proteomes" id="UP001216253"/>
    </source>
</evidence>
<dbReference type="RefSeq" id="WP_275230254.1">
    <property type="nucleotide sequence ID" value="NZ_JARESE010000073.1"/>
</dbReference>
<keyword evidence="3" id="KW-1185">Reference proteome</keyword>
<organism evidence="2 3">
    <name type="scientific">Novosphingobium album</name>
    <name type="common">ex Liu et al. 2023</name>
    <dbReference type="NCBI Taxonomy" id="3031130"/>
    <lineage>
        <taxon>Bacteria</taxon>
        <taxon>Pseudomonadati</taxon>
        <taxon>Pseudomonadota</taxon>
        <taxon>Alphaproteobacteria</taxon>
        <taxon>Sphingomonadales</taxon>
        <taxon>Sphingomonadaceae</taxon>
        <taxon>Novosphingobium</taxon>
    </lineage>
</organism>
<gene>
    <name evidence="2" type="ORF">PYV00_20815</name>
</gene>
<feature type="domain" description="Xylose isomerase-like TIM barrel" evidence="1">
    <location>
        <begin position="20"/>
        <end position="244"/>
    </location>
</feature>
<protein>
    <submittedName>
        <fullName evidence="2">TIM barrel protein</fullName>
    </submittedName>
</protein>
<evidence type="ECO:0000259" key="1">
    <source>
        <dbReference type="Pfam" id="PF01261"/>
    </source>
</evidence>